<comment type="caution">
    <text evidence="2">The sequence shown here is derived from an EMBL/GenBank/DDBJ whole genome shotgun (WGS) entry which is preliminary data.</text>
</comment>
<dbReference type="EMBL" id="BRLB01000005">
    <property type="protein sequence ID" value="GKX29663.1"/>
    <property type="molecule type" value="Genomic_DNA"/>
</dbReference>
<name>A0A9W5YC77_9FIRM</name>
<dbReference type="Proteomes" id="UP001144256">
    <property type="component" value="Unassembled WGS sequence"/>
</dbReference>
<accession>A0A9W5YC77</accession>
<organism evidence="2 3">
    <name type="scientific">Vallitalea longa</name>
    <dbReference type="NCBI Taxonomy" id="2936439"/>
    <lineage>
        <taxon>Bacteria</taxon>
        <taxon>Bacillati</taxon>
        <taxon>Bacillota</taxon>
        <taxon>Clostridia</taxon>
        <taxon>Lachnospirales</taxon>
        <taxon>Vallitaleaceae</taxon>
        <taxon>Vallitalea</taxon>
    </lineage>
</organism>
<proteinExistence type="predicted"/>
<dbReference type="RefSeq" id="WP_281815252.1">
    <property type="nucleotide sequence ID" value="NZ_BRLB01000005.1"/>
</dbReference>
<protein>
    <recommendedName>
        <fullName evidence="1">DUF4829 domain-containing protein</fullName>
    </recommendedName>
</protein>
<reference evidence="2" key="1">
    <citation type="submission" date="2022-06" db="EMBL/GenBank/DDBJ databases">
        <title>Vallitalea longa sp. nov., an anaerobic bacterium isolated from marine sediment.</title>
        <authorList>
            <person name="Hirano S."/>
            <person name="Terahara T."/>
            <person name="Mori K."/>
            <person name="Hamada M."/>
            <person name="Matsumoto R."/>
            <person name="Kobayashi T."/>
        </authorList>
    </citation>
    <scope>NUCLEOTIDE SEQUENCE</scope>
    <source>
        <strain evidence="2">SH18-1</strain>
    </source>
</reference>
<gene>
    <name evidence="2" type="ORF">SH1V18_21430</name>
</gene>
<sequence>MIKNRFRNLLNMKFKRQGKFPIILFIFCLFITSGLVACNNGNSTDDATTVVKKYLEAQKDNNYDTAQLLLSSSNDADSNIEINKEQVLSVISLSVDNIEVSDKETQRIKNRYIGSEIAISYDWTDEYINENMIAVFAEYNVDYDNTKVPYNEGDITQYFYLIREDIDSSWLIWDQNYEE</sequence>
<dbReference type="AlphaFoldDB" id="A0A9W5YC77"/>
<dbReference type="InterPro" id="IPR032256">
    <property type="entry name" value="DUF4829"/>
</dbReference>
<evidence type="ECO:0000259" key="1">
    <source>
        <dbReference type="Pfam" id="PF16111"/>
    </source>
</evidence>
<evidence type="ECO:0000313" key="3">
    <source>
        <dbReference type="Proteomes" id="UP001144256"/>
    </source>
</evidence>
<keyword evidence="3" id="KW-1185">Reference proteome</keyword>
<feature type="domain" description="DUF4829" evidence="1">
    <location>
        <begin position="49"/>
        <end position="174"/>
    </location>
</feature>
<evidence type="ECO:0000313" key="2">
    <source>
        <dbReference type="EMBL" id="GKX29663.1"/>
    </source>
</evidence>
<dbReference type="Pfam" id="PF16111">
    <property type="entry name" value="DUF4829"/>
    <property type="match status" value="1"/>
</dbReference>